<accession>A0A561V8J2</accession>
<sequence>MLVGATPASADSSDNDGLNIGNDNNLSVLPVQLCGNNVGVLGLVAPIASPQNSECVNAPIVDHPEKPEKPEPPTEHPQPPTEHPEPPTHHPKPPHHHHHHPHHPKPPVEHVSEELPMAPAPEMTEGHVAVTG</sequence>
<feature type="compositionally biased region" description="Basic residues" evidence="1">
    <location>
        <begin position="89"/>
        <end position="105"/>
    </location>
</feature>
<dbReference type="OrthoDB" id="3699738at2"/>
<proteinExistence type="predicted"/>
<name>A0A561V8J2_9PSEU</name>
<reference evidence="2 3" key="1">
    <citation type="submission" date="2019-06" db="EMBL/GenBank/DDBJ databases">
        <title>Sequencing the genomes of 1000 actinobacteria strains.</title>
        <authorList>
            <person name="Klenk H.-P."/>
        </authorList>
    </citation>
    <scope>NUCLEOTIDE SEQUENCE [LARGE SCALE GENOMIC DNA]</scope>
    <source>
        <strain evidence="2 3">DSM 46699</strain>
    </source>
</reference>
<dbReference type="Proteomes" id="UP000316184">
    <property type="component" value="Unassembled WGS sequence"/>
</dbReference>
<feature type="compositionally biased region" description="Low complexity" evidence="1">
    <location>
        <begin position="11"/>
        <end position="27"/>
    </location>
</feature>
<comment type="caution">
    <text evidence="2">The sequence shown here is derived from an EMBL/GenBank/DDBJ whole genome shotgun (WGS) entry which is preliminary data.</text>
</comment>
<evidence type="ECO:0000313" key="3">
    <source>
        <dbReference type="Proteomes" id="UP000316184"/>
    </source>
</evidence>
<evidence type="ECO:0000313" key="2">
    <source>
        <dbReference type="EMBL" id="TWG07939.1"/>
    </source>
</evidence>
<dbReference type="AlphaFoldDB" id="A0A561V8J2"/>
<gene>
    <name evidence="2" type="ORF">FHU35_11558</name>
</gene>
<keyword evidence="3" id="KW-1185">Reference proteome</keyword>
<dbReference type="EMBL" id="VIWX01000001">
    <property type="protein sequence ID" value="TWG07939.1"/>
    <property type="molecule type" value="Genomic_DNA"/>
</dbReference>
<feature type="region of interest" description="Disordered" evidence="1">
    <location>
        <begin position="50"/>
        <end position="132"/>
    </location>
</feature>
<feature type="compositionally biased region" description="Basic and acidic residues" evidence="1">
    <location>
        <begin position="62"/>
        <end position="74"/>
    </location>
</feature>
<evidence type="ECO:0008006" key="4">
    <source>
        <dbReference type="Google" id="ProtNLM"/>
    </source>
</evidence>
<evidence type="ECO:0000256" key="1">
    <source>
        <dbReference type="SAM" id="MobiDB-lite"/>
    </source>
</evidence>
<organism evidence="2 3">
    <name type="scientific">Saccharopolyspora dendranthemae</name>
    <dbReference type="NCBI Taxonomy" id="1181886"/>
    <lineage>
        <taxon>Bacteria</taxon>
        <taxon>Bacillati</taxon>
        <taxon>Actinomycetota</taxon>
        <taxon>Actinomycetes</taxon>
        <taxon>Pseudonocardiales</taxon>
        <taxon>Pseudonocardiaceae</taxon>
        <taxon>Saccharopolyspora</taxon>
    </lineage>
</organism>
<protein>
    <recommendedName>
        <fullName evidence="4">Small secreted domain DUF320</fullName>
    </recommendedName>
</protein>
<feature type="region of interest" description="Disordered" evidence="1">
    <location>
        <begin position="1"/>
        <end position="28"/>
    </location>
</feature>
<dbReference type="RefSeq" id="WP_145736373.1">
    <property type="nucleotide sequence ID" value="NZ_VIWX01000001.1"/>
</dbReference>